<reference evidence="4 5" key="1">
    <citation type="submission" date="2016-09" db="EMBL/GenBank/DDBJ databases">
        <title>Chromobacterium muskegensis sp. nov., an insecticidal bacterium isolated from Sphagnum bogs.</title>
        <authorList>
            <person name="Sparks M.E."/>
            <person name="Blackburn M.B."/>
            <person name="Gundersen-Rindal D.E."/>
            <person name="Mitchell A."/>
            <person name="Farrar R."/>
            <person name="Kuhar D."/>
        </authorList>
    </citation>
    <scope>NUCLEOTIDE SEQUENCE [LARGE SCALE GENOMIC DNA]</scope>
    <source>
        <strain evidence="4 5">14B-1</strain>
    </source>
</reference>
<evidence type="ECO:0000313" key="5">
    <source>
        <dbReference type="Proteomes" id="UP000180280"/>
    </source>
</evidence>
<evidence type="ECO:0000313" key="4">
    <source>
        <dbReference type="EMBL" id="OHX11764.1"/>
    </source>
</evidence>
<sequence length="372" mass="39605">MGLASRGERIEEVRNGFSRAEFRNQGGVKSMLSIMRQGFVVGLIACFLVGSDACASGINAAFAPVANLMDGRVGALAFESVTPRQIMAYVRRQPMGRAVVTGMLSLPDQAKGPFPAVVILHGSSGVNPGEWMWAQRMNALGFASFVVDSFSGRQIVQTESDQTQLSMAADIADAFSALRLLATHPAIDSKRIAVMGFSRGGIAALYSSLEPFRKAVIQDGLRFAAHIAFYPSCGIHYVSNRLDGSPVLLLLGGKDDYTPAASCMAYADELKAKGAQLAVKVFPGAYHGFDRFASPHLVAQATSARLCHGWYDLDSGRFAMVNDSRVLFGSAAQLEARHCLSKGVTIGGDPDGREQSPALVASFLQSVFAGGR</sequence>
<keyword evidence="2" id="KW-1133">Transmembrane helix</keyword>
<name>A0ABX3C741_9NEIS</name>
<protein>
    <recommendedName>
        <fullName evidence="3">Dienelactone hydrolase domain-containing protein</fullName>
    </recommendedName>
</protein>
<dbReference type="SUPFAM" id="SSF53474">
    <property type="entry name" value="alpha/beta-Hydrolases"/>
    <property type="match status" value="1"/>
</dbReference>
<feature type="transmembrane region" description="Helical" evidence="2">
    <location>
        <begin position="39"/>
        <end position="62"/>
    </location>
</feature>
<keyword evidence="2" id="KW-0812">Transmembrane</keyword>
<organism evidence="4 5">
    <name type="scientific">Chromobacterium sphagni</name>
    <dbReference type="NCBI Taxonomy" id="1903179"/>
    <lineage>
        <taxon>Bacteria</taxon>
        <taxon>Pseudomonadati</taxon>
        <taxon>Pseudomonadota</taxon>
        <taxon>Betaproteobacteria</taxon>
        <taxon>Neisseriales</taxon>
        <taxon>Chromobacteriaceae</taxon>
        <taxon>Chromobacterium</taxon>
    </lineage>
</organism>
<dbReference type="PANTHER" id="PTHR22946">
    <property type="entry name" value="DIENELACTONE HYDROLASE DOMAIN-CONTAINING PROTEIN-RELATED"/>
    <property type="match status" value="1"/>
</dbReference>
<dbReference type="Proteomes" id="UP000180280">
    <property type="component" value="Unassembled WGS sequence"/>
</dbReference>
<dbReference type="EMBL" id="MKCT01000100">
    <property type="protein sequence ID" value="OHX11764.1"/>
    <property type="molecule type" value="Genomic_DNA"/>
</dbReference>
<dbReference type="InterPro" id="IPR029058">
    <property type="entry name" value="AB_hydrolase_fold"/>
</dbReference>
<keyword evidence="2" id="KW-0472">Membrane</keyword>
<feature type="domain" description="Dienelactone hydrolase" evidence="3">
    <location>
        <begin position="102"/>
        <end position="300"/>
    </location>
</feature>
<keyword evidence="1" id="KW-0378">Hydrolase</keyword>
<keyword evidence="5" id="KW-1185">Reference proteome</keyword>
<evidence type="ECO:0000256" key="1">
    <source>
        <dbReference type="ARBA" id="ARBA00022801"/>
    </source>
</evidence>
<gene>
    <name evidence="4" type="ORF">BI344_22240</name>
</gene>
<evidence type="ECO:0000256" key="2">
    <source>
        <dbReference type="SAM" id="Phobius"/>
    </source>
</evidence>
<dbReference type="InterPro" id="IPR002925">
    <property type="entry name" value="Dienelactn_hydro"/>
</dbReference>
<comment type="caution">
    <text evidence="4">The sequence shown here is derived from an EMBL/GenBank/DDBJ whole genome shotgun (WGS) entry which is preliminary data.</text>
</comment>
<dbReference type="Pfam" id="PF01738">
    <property type="entry name" value="DLH"/>
    <property type="match status" value="1"/>
</dbReference>
<accession>A0ABX3C741</accession>
<evidence type="ECO:0000259" key="3">
    <source>
        <dbReference type="Pfam" id="PF01738"/>
    </source>
</evidence>
<proteinExistence type="predicted"/>
<dbReference type="InterPro" id="IPR050261">
    <property type="entry name" value="FrsA_esterase"/>
</dbReference>
<dbReference type="PANTHER" id="PTHR22946:SF9">
    <property type="entry name" value="POLYKETIDE TRANSFERASE AF380"/>
    <property type="match status" value="1"/>
</dbReference>
<dbReference type="Gene3D" id="3.40.50.1820">
    <property type="entry name" value="alpha/beta hydrolase"/>
    <property type="match status" value="1"/>
</dbReference>